<evidence type="ECO:0000313" key="4">
    <source>
        <dbReference type="EMBL" id="GMH20678.1"/>
    </source>
</evidence>
<dbReference type="GO" id="GO:0034220">
    <property type="term" value="P:monoatomic ion transmembrane transport"/>
    <property type="evidence" value="ECO:0007669"/>
    <property type="project" value="UniProtKB-KW"/>
</dbReference>
<protein>
    <submittedName>
        <fullName evidence="4">Uncharacterized protein</fullName>
    </submittedName>
</protein>
<evidence type="ECO:0000256" key="1">
    <source>
        <dbReference type="ARBA" id="ARBA00023286"/>
    </source>
</evidence>
<dbReference type="PANTHER" id="PTHR45651">
    <property type="entry name" value="CYCLIC NUCLEOTIDE-GATED ION CHANNEL 15-RELATED-RELATED"/>
    <property type="match status" value="1"/>
</dbReference>
<organism evidence="4 5">
    <name type="scientific">Nepenthes gracilis</name>
    <name type="common">Slender pitcher plant</name>
    <dbReference type="NCBI Taxonomy" id="150966"/>
    <lineage>
        <taxon>Eukaryota</taxon>
        <taxon>Viridiplantae</taxon>
        <taxon>Streptophyta</taxon>
        <taxon>Embryophyta</taxon>
        <taxon>Tracheophyta</taxon>
        <taxon>Spermatophyta</taxon>
        <taxon>Magnoliopsida</taxon>
        <taxon>eudicotyledons</taxon>
        <taxon>Gunneridae</taxon>
        <taxon>Pentapetalae</taxon>
        <taxon>Caryophyllales</taxon>
        <taxon>Nepenthaceae</taxon>
        <taxon>Nepenthes</taxon>
    </lineage>
</organism>
<dbReference type="AlphaFoldDB" id="A0AAD3T0G5"/>
<sequence>MGLVLFAHLIGNRLTYLQSLTVRLEEWRLKRRDTEEWTRHQQLPKDLKQLIRCFVQYRWLATRGVDEKAILRGLPSDLRRDIQRHLCLDLVRRVPLFSQMDDQLLEAICDRDEWANPFWKLVHDGLNTPGKKQVLAANGMQMCRLHCLVQLLVGYTRKVQFSLGQLAVFNVPAEVTTRDGRRHREDESQVVGQPEADSGGSWKPDVSVSPREVSVTVPRVWVIYALDFLFQRPLGPIPSSMLGLEA</sequence>
<keyword evidence="2" id="KW-0407">Ion channel</keyword>
<reference evidence="4" key="1">
    <citation type="submission" date="2023-05" db="EMBL/GenBank/DDBJ databases">
        <title>Nepenthes gracilis genome sequencing.</title>
        <authorList>
            <person name="Fukushima K."/>
        </authorList>
    </citation>
    <scope>NUCLEOTIDE SEQUENCE</scope>
    <source>
        <strain evidence="4">SING2019-196</strain>
    </source>
</reference>
<dbReference type="Gene3D" id="1.10.287.630">
    <property type="entry name" value="Helix hairpin bin"/>
    <property type="match status" value="1"/>
</dbReference>
<feature type="compositionally biased region" description="Basic and acidic residues" evidence="3">
    <location>
        <begin position="177"/>
        <end position="187"/>
    </location>
</feature>
<dbReference type="PANTHER" id="PTHR45651:SF69">
    <property type="entry name" value="CYCLIC NUCLEOTIDE-GATED ION CHANNEL 17"/>
    <property type="match status" value="1"/>
</dbReference>
<gene>
    <name evidence="4" type="ORF">Nepgr_022519</name>
</gene>
<keyword evidence="5" id="KW-1185">Reference proteome</keyword>
<proteinExistence type="predicted"/>
<dbReference type="SUPFAM" id="SSF51206">
    <property type="entry name" value="cAMP-binding domain-like"/>
    <property type="match status" value="1"/>
</dbReference>
<evidence type="ECO:0000256" key="2">
    <source>
        <dbReference type="ARBA" id="ARBA00023303"/>
    </source>
</evidence>
<dbReference type="Proteomes" id="UP001279734">
    <property type="component" value="Unassembled WGS sequence"/>
</dbReference>
<keyword evidence="1" id="KW-0406">Ion transport</keyword>
<evidence type="ECO:0000313" key="5">
    <source>
        <dbReference type="Proteomes" id="UP001279734"/>
    </source>
</evidence>
<accession>A0AAD3T0G5</accession>
<dbReference type="GO" id="GO:0016020">
    <property type="term" value="C:membrane"/>
    <property type="evidence" value="ECO:0007669"/>
    <property type="project" value="UniProtKB-SubCell"/>
</dbReference>
<comment type="caution">
    <text evidence="4">The sequence shown here is derived from an EMBL/GenBank/DDBJ whole genome shotgun (WGS) entry which is preliminary data.</text>
</comment>
<keyword evidence="1" id="KW-1071">Ligand-gated ion channel</keyword>
<keyword evidence="1" id="KW-0813">Transport</keyword>
<feature type="region of interest" description="Disordered" evidence="3">
    <location>
        <begin position="177"/>
        <end position="207"/>
    </location>
</feature>
<dbReference type="InterPro" id="IPR018490">
    <property type="entry name" value="cNMP-bd_dom_sf"/>
</dbReference>
<dbReference type="EMBL" id="BSYO01000022">
    <property type="protein sequence ID" value="GMH20678.1"/>
    <property type="molecule type" value="Genomic_DNA"/>
</dbReference>
<name>A0AAD3T0G5_NEPGR</name>
<evidence type="ECO:0000256" key="3">
    <source>
        <dbReference type="SAM" id="MobiDB-lite"/>
    </source>
</evidence>